<keyword evidence="7" id="KW-0150">Chloroplast</keyword>
<evidence type="ECO:0000256" key="1">
    <source>
        <dbReference type="ARBA" id="ARBA00004141"/>
    </source>
</evidence>
<dbReference type="GeneID" id="37623810"/>
<dbReference type="PANTHER" id="PTHR43229:SF2">
    <property type="entry name" value="NODULATION PROTEIN J"/>
    <property type="match status" value="1"/>
</dbReference>
<evidence type="ECO:0000313" key="7">
    <source>
        <dbReference type="EMBL" id="AXI97200.1"/>
    </source>
</evidence>
<feature type="transmembrane region" description="Helical" evidence="5">
    <location>
        <begin position="135"/>
        <end position="160"/>
    </location>
</feature>
<accession>A0A345U9R4</accession>
<evidence type="ECO:0000256" key="5">
    <source>
        <dbReference type="SAM" id="Phobius"/>
    </source>
</evidence>
<feature type="transmembrane region" description="Helical" evidence="5">
    <location>
        <begin position="172"/>
        <end position="195"/>
    </location>
</feature>
<dbReference type="PANTHER" id="PTHR43229">
    <property type="entry name" value="NODULATION PROTEIN J"/>
    <property type="match status" value="1"/>
</dbReference>
<feature type="transmembrane region" description="Helical" evidence="5">
    <location>
        <begin position="54"/>
        <end position="74"/>
    </location>
</feature>
<feature type="transmembrane region" description="Helical" evidence="5">
    <location>
        <begin position="275"/>
        <end position="295"/>
    </location>
</feature>
<keyword evidence="3 5" id="KW-1133">Transmembrane helix</keyword>
<evidence type="ECO:0000256" key="4">
    <source>
        <dbReference type="ARBA" id="ARBA00023136"/>
    </source>
</evidence>
<dbReference type="EMBL" id="MH396014">
    <property type="protein sequence ID" value="AXI97200.1"/>
    <property type="molecule type" value="Genomic_DNA"/>
</dbReference>
<sequence>MINTFKRFKKYNNNYTKNFKPENKIISNSYIIDIYKEVFYLIQRYFIQIKRRPSNLFSGILQPLLWLILFGALFQNAPVNLLTNNRTYYQFLSPGIIVFTSFTGAINSGLPLIFDREFGFLNRLLVAPLISRDSLILSSIIFITIITTLQTSVIIVSSLIIGDNNLNSNKVITIIFIILLITLSIGSISICLAFVLPGHIEFLAIILIANLPTLFSSTALAPLSFMPYWLQIIASTNPLTYAIESIRCLYLYPYINYKTSIIETIWFNFNIQESIYLLTIITIISFSIVKNIIVYECE</sequence>
<evidence type="ECO:0000256" key="2">
    <source>
        <dbReference type="ARBA" id="ARBA00022692"/>
    </source>
</evidence>
<geneLocation type="chloroplast" evidence="7"/>
<comment type="subcellular location">
    <subcellularLocation>
        <location evidence="1">Membrane</location>
        <topology evidence="1">Multi-pass membrane protein</topology>
    </subcellularLocation>
</comment>
<dbReference type="InterPro" id="IPR047817">
    <property type="entry name" value="ABC2_TM_bact-type"/>
</dbReference>
<dbReference type="GO" id="GO:0140359">
    <property type="term" value="F:ABC-type transporter activity"/>
    <property type="evidence" value="ECO:0007669"/>
    <property type="project" value="InterPro"/>
</dbReference>
<keyword evidence="7" id="KW-0934">Plastid</keyword>
<keyword evidence="4 5" id="KW-0472">Membrane</keyword>
<feature type="transmembrane region" description="Helical" evidence="5">
    <location>
        <begin position="94"/>
        <end position="114"/>
    </location>
</feature>
<dbReference type="InterPro" id="IPR013525">
    <property type="entry name" value="ABC2_TM"/>
</dbReference>
<reference evidence="7" key="1">
    <citation type="submission" date="2018-05" db="EMBL/GenBank/DDBJ databases">
        <title>Organellar genomes of Gracilariaceae.</title>
        <authorList>
            <person name="Iha C."/>
            <person name="Oliveira M.C."/>
        </authorList>
    </citation>
    <scope>NUCLEOTIDE SEQUENCE</scope>
</reference>
<dbReference type="GO" id="GO:0016020">
    <property type="term" value="C:membrane"/>
    <property type="evidence" value="ECO:0007669"/>
    <property type="project" value="UniProtKB-SubCell"/>
</dbReference>
<feature type="domain" description="ABC transmembrane type-2" evidence="6">
    <location>
        <begin position="54"/>
        <end position="296"/>
    </location>
</feature>
<dbReference type="Pfam" id="PF01061">
    <property type="entry name" value="ABC2_membrane"/>
    <property type="match status" value="1"/>
</dbReference>
<name>A0A345U9R4_9FLOR</name>
<dbReference type="AlphaFoldDB" id="A0A345U9R4"/>
<feature type="transmembrane region" description="Helical" evidence="5">
    <location>
        <begin position="202"/>
        <end position="221"/>
    </location>
</feature>
<evidence type="ECO:0000259" key="6">
    <source>
        <dbReference type="PROSITE" id="PS51012"/>
    </source>
</evidence>
<gene>
    <name evidence="7" type="primary">ycf38</name>
</gene>
<organism evidence="7">
    <name type="scientific">Gracilariopsis longissima</name>
    <dbReference type="NCBI Taxonomy" id="172976"/>
    <lineage>
        <taxon>Eukaryota</taxon>
        <taxon>Rhodophyta</taxon>
        <taxon>Florideophyceae</taxon>
        <taxon>Rhodymeniophycidae</taxon>
        <taxon>Gracilariales</taxon>
        <taxon>Gracilariaceae</taxon>
        <taxon>Gracilariopsis</taxon>
    </lineage>
</organism>
<keyword evidence="2 5" id="KW-0812">Transmembrane</keyword>
<dbReference type="InterPro" id="IPR051784">
    <property type="entry name" value="Nod_factor_ABC_transporter"/>
</dbReference>
<evidence type="ECO:0000256" key="3">
    <source>
        <dbReference type="ARBA" id="ARBA00022989"/>
    </source>
</evidence>
<dbReference type="PROSITE" id="PS51012">
    <property type="entry name" value="ABC_TM2"/>
    <property type="match status" value="1"/>
</dbReference>
<dbReference type="RefSeq" id="YP_009511323.1">
    <property type="nucleotide sequence ID" value="NC_039143.1"/>
</dbReference>
<protein>
    <submittedName>
        <fullName evidence="7">ABC transporter</fullName>
    </submittedName>
</protein>
<proteinExistence type="predicted"/>